<reference evidence="3 4" key="1">
    <citation type="submission" date="2023-02" db="EMBL/GenBank/DDBJ databases">
        <title>LHISI_Scaffold_Assembly.</title>
        <authorList>
            <person name="Stuart O.P."/>
            <person name="Cleave R."/>
            <person name="Magrath M.J.L."/>
            <person name="Mikheyev A.S."/>
        </authorList>
    </citation>
    <scope>NUCLEOTIDE SEQUENCE [LARGE SCALE GENOMIC DNA]</scope>
    <source>
        <strain evidence="3">Daus_M_001</strain>
        <tissue evidence="3">Leg muscle</tissue>
    </source>
</reference>
<evidence type="ECO:0000256" key="1">
    <source>
        <dbReference type="SAM" id="MobiDB-lite"/>
    </source>
</evidence>
<dbReference type="Pfam" id="PF15950">
    <property type="entry name" value="DUF4758"/>
    <property type="match status" value="1"/>
</dbReference>
<evidence type="ECO:0000313" key="4">
    <source>
        <dbReference type="Proteomes" id="UP001159363"/>
    </source>
</evidence>
<accession>A0ABQ9IE68</accession>
<gene>
    <name evidence="3" type="ORF">PR048_000273</name>
</gene>
<dbReference type="InterPro" id="IPR031866">
    <property type="entry name" value="DUF4758"/>
</dbReference>
<dbReference type="EMBL" id="JARBHB010000001">
    <property type="protein sequence ID" value="KAJ8894965.1"/>
    <property type="molecule type" value="Genomic_DNA"/>
</dbReference>
<dbReference type="PANTHER" id="PTHR39072">
    <property type="entry name" value="RE48511P"/>
    <property type="match status" value="1"/>
</dbReference>
<protein>
    <recommendedName>
        <fullName evidence="2">DUF4758 domain-containing protein</fullName>
    </recommendedName>
</protein>
<dbReference type="Proteomes" id="UP001159363">
    <property type="component" value="Chromosome 1"/>
</dbReference>
<proteinExistence type="predicted"/>
<feature type="compositionally biased region" description="Polar residues" evidence="1">
    <location>
        <begin position="99"/>
        <end position="108"/>
    </location>
</feature>
<name>A0ABQ9IE68_9NEOP</name>
<feature type="domain" description="DUF4758" evidence="2">
    <location>
        <begin position="293"/>
        <end position="347"/>
    </location>
</feature>
<dbReference type="PANTHER" id="PTHR39072:SF3">
    <property type="entry name" value="RE48511P"/>
    <property type="match status" value="1"/>
</dbReference>
<comment type="caution">
    <text evidence="3">The sequence shown here is derived from an EMBL/GenBank/DDBJ whole genome shotgun (WGS) entry which is preliminary data.</text>
</comment>
<feature type="region of interest" description="Disordered" evidence="1">
    <location>
        <begin position="65"/>
        <end position="126"/>
    </location>
</feature>
<sequence length="354" mass="37238">MFSFDWANLCAADYQPSGGPVYVNPAAAAEQAAAQRQNEAVELLTQTVYGFLDFTTTIGNTVMVFSPQSAPPEGGQPTTKAAPVIDTRPAQPSAPPQDINPSRTSSRNGDSRSEGKKQANGAVKAGVTSPAALLSSVVEVRGGGQPPQSSSVVNVILVEVKSGPQPVTSKVEVKEGFKTVLSKVEVKGGHNAVSSKVEVVTHAPDPPTILPNPTRQELLFSSVVEVRSSADEPAISGNNIFEPEYDFLSRQPSEVVDETFRVFNLKPSSKFSLRSPPRPTAEVRSKVNVVTSQKADGGKTRAGAHPTGLVTKLGGTIVKDGVTTVHETKVIGTYISGKYAQVLQSTSHVHQGSG</sequence>
<organism evidence="3 4">
    <name type="scientific">Dryococelus australis</name>
    <dbReference type="NCBI Taxonomy" id="614101"/>
    <lineage>
        <taxon>Eukaryota</taxon>
        <taxon>Metazoa</taxon>
        <taxon>Ecdysozoa</taxon>
        <taxon>Arthropoda</taxon>
        <taxon>Hexapoda</taxon>
        <taxon>Insecta</taxon>
        <taxon>Pterygota</taxon>
        <taxon>Neoptera</taxon>
        <taxon>Polyneoptera</taxon>
        <taxon>Phasmatodea</taxon>
        <taxon>Verophasmatodea</taxon>
        <taxon>Anareolatae</taxon>
        <taxon>Phasmatidae</taxon>
        <taxon>Eurycanthinae</taxon>
        <taxon>Dryococelus</taxon>
    </lineage>
</organism>
<evidence type="ECO:0000313" key="3">
    <source>
        <dbReference type="EMBL" id="KAJ8894965.1"/>
    </source>
</evidence>
<evidence type="ECO:0000259" key="2">
    <source>
        <dbReference type="Pfam" id="PF15950"/>
    </source>
</evidence>
<keyword evidence="4" id="KW-1185">Reference proteome</keyword>